<keyword evidence="7" id="KW-1185">Reference proteome</keyword>
<dbReference type="SUPFAM" id="SSF144232">
    <property type="entry name" value="HIT/MYND zinc finger-like"/>
    <property type="match status" value="1"/>
</dbReference>
<keyword evidence="2 4" id="KW-0863">Zinc-finger</keyword>
<name>A0AAD7BXP4_9AGAR</name>
<evidence type="ECO:0000259" key="5">
    <source>
        <dbReference type="PROSITE" id="PS50865"/>
    </source>
</evidence>
<dbReference type="Pfam" id="PF01753">
    <property type="entry name" value="zf-MYND"/>
    <property type="match status" value="1"/>
</dbReference>
<evidence type="ECO:0000256" key="1">
    <source>
        <dbReference type="ARBA" id="ARBA00022723"/>
    </source>
</evidence>
<evidence type="ECO:0000256" key="3">
    <source>
        <dbReference type="ARBA" id="ARBA00022833"/>
    </source>
</evidence>
<evidence type="ECO:0000313" key="7">
    <source>
        <dbReference type="Proteomes" id="UP001221142"/>
    </source>
</evidence>
<feature type="domain" description="MYND-type" evidence="5">
    <location>
        <begin position="234"/>
        <end position="281"/>
    </location>
</feature>
<keyword evidence="1" id="KW-0479">Metal-binding</keyword>
<accession>A0AAD7BXP4</accession>
<sequence>MPHMQDPKKRDAVIGYIRSMRKTLCDLQAQITHYAAPFFAGNNLQRRWMSATPAKRGEIILAGLVKACTATASMHMARWYCEKELRVESHRQNGCLFLDLLEEMMVQNPTAGSPNMPTYISNPVWDAIVAQQASNATIPAKTALKSHLADRNMLIGFVVHFALCSILDIALPELYSTKSKPDKPTSQDTRLLEKILPVAYNEDTVKAMEKIARQVAKGVYAHQREEYARGKQECETCTKPNDTTTKYPHCKRCWDTMEREVLYCSSECEKVDWKAGHKNECGKLLQLEELTPSTSDHSPRIGPPLPGFKRSGALLFQVSALNQLSPDYEYLIRVPNAYVYFAFPHPPICAAVRACRDKALSTGDRRAVAMLAHFLFVVCTIDPRPQRIGVDRAVMMGQIMDEFQFPELWCAVAEMAHRMCLDAGRRPALIVDAGVSVAQWETIPSEAWMDVGIVPVPGS</sequence>
<protein>
    <recommendedName>
        <fullName evidence="5">MYND-type domain-containing protein</fullName>
    </recommendedName>
</protein>
<dbReference type="InterPro" id="IPR002893">
    <property type="entry name" value="Znf_MYND"/>
</dbReference>
<dbReference type="AlphaFoldDB" id="A0AAD7BXP4"/>
<comment type="caution">
    <text evidence="6">The sequence shown here is derived from an EMBL/GenBank/DDBJ whole genome shotgun (WGS) entry which is preliminary data.</text>
</comment>
<dbReference type="Gene3D" id="6.10.140.2220">
    <property type="match status" value="1"/>
</dbReference>
<dbReference type="Proteomes" id="UP001221142">
    <property type="component" value="Unassembled WGS sequence"/>
</dbReference>
<organism evidence="6 7">
    <name type="scientific">Roridomyces roridus</name>
    <dbReference type="NCBI Taxonomy" id="1738132"/>
    <lineage>
        <taxon>Eukaryota</taxon>
        <taxon>Fungi</taxon>
        <taxon>Dikarya</taxon>
        <taxon>Basidiomycota</taxon>
        <taxon>Agaricomycotina</taxon>
        <taxon>Agaricomycetes</taxon>
        <taxon>Agaricomycetidae</taxon>
        <taxon>Agaricales</taxon>
        <taxon>Marasmiineae</taxon>
        <taxon>Mycenaceae</taxon>
        <taxon>Roridomyces</taxon>
    </lineage>
</organism>
<proteinExistence type="predicted"/>
<dbReference type="PROSITE" id="PS50865">
    <property type="entry name" value="ZF_MYND_2"/>
    <property type="match status" value="1"/>
</dbReference>
<evidence type="ECO:0000313" key="6">
    <source>
        <dbReference type="EMBL" id="KAJ7633238.1"/>
    </source>
</evidence>
<dbReference type="GO" id="GO:0008270">
    <property type="term" value="F:zinc ion binding"/>
    <property type="evidence" value="ECO:0007669"/>
    <property type="project" value="UniProtKB-KW"/>
</dbReference>
<evidence type="ECO:0000256" key="2">
    <source>
        <dbReference type="ARBA" id="ARBA00022771"/>
    </source>
</evidence>
<dbReference type="EMBL" id="JARKIF010000008">
    <property type="protein sequence ID" value="KAJ7633238.1"/>
    <property type="molecule type" value="Genomic_DNA"/>
</dbReference>
<gene>
    <name evidence="6" type="ORF">FB45DRAFT_914677</name>
</gene>
<keyword evidence="3" id="KW-0862">Zinc</keyword>
<evidence type="ECO:0000256" key="4">
    <source>
        <dbReference type="PROSITE-ProRule" id="PRU00134"/>
    </source>
</evidence>
<reference evidence="6" key="1">
    <citation type="submission" date="2023-03" db="EMBL/GenBank/DDBJ databases">
        <title>Massive genome expansion in bonnet fungi (Mycena s.s.) driven by repeated elements and novel gene families across ecological guilds.</title>
        <authorList>
            <consortium name="Lawrence Berkeley National Laboratory"/>
            <person name="Harder C.B."/>
            <person name="Miyauchi S."/>
            <person name="Viragh M."/>
            <person name="Kuo A."/>
            <person name="Thoen E."/>
            <person name="Andreopoulos B."/>
            <person name="Lu D."/>
            <person name="Skrede I."/>
            <person name="Drula E."/>
            <person name="Henrissat B."/>
            <person name="Morin E."/>
            <person name="Kohler A."/>
            <person name="Barry K."/>
            <person name="LaButti K."/>
            <person name="Morin E."/>
            <person name="Salamov A."/>
            <person name="Lipzen A."/>
            <person name="Mereny Z."/>
            <person name="Hegedus B."/>
            <person name="Baldrian P."/>
            <person name="Stursova M."/>
            <person name="Weitz H."/>
            <person name="Taylor A."/>
            <person name="Grigoriev I.V."/>
            <person name="Nagy L.G."/>
            <person name="Martin F."/>
            <person name="Kauserud H."/>
        </authorList>
    </citation>
    <scope>NUCLEOTIDE SEQUENCE</scope>
    <source>
        <strain evidence="6">9284</strain>
    </source>
</reference>